<evidence type="ECO:0000259" key="5">
    <source>
        <dbReference type="PROSITE" id="PS51935"/>
    </source>
</evidence>
<proteinExistence type="inferred from homology"/>
<dbReference type="Gene3D" id="3.90.1720.10">
    <property type="entry name" value="endopeptidase domain like (from Nostoc punctiforme)"/>
    <property type="match status" value="1"/>
</dbReference>
<protein>
    <submittedName>
        <fullName evidence="6">C40 family peptidase</fullName>
    </submittedName>
</protein>
<dbReference type="EMBL" id="JACSRA010000010">
    <property type="protein sequence ID" value="MBD7911291.1"/>
    <property type="molecule type" value="Genomic_DNA"/>
</dbReference>
<keyword evidence="2" id="KW-0645">Protease</keyword>
<feature type="domain" description="NlpC/P60" evidence="5">
    <location>
        <begin position="36"/>
        <end position="153"/>
    </location>
</feature>
<dbReference type="SUPFAM" id="SSF54001">
    <property type="entry name" value="Cysteine proteinases"/>
    <property type="match status" value="1"/>
</dbReference>
<comment type="similarity">
    <text evidence="1">Belongs to the peptidase C40 family.</text>
</comment>
<comment type="caution">
    <text evidence="6">The sequence shown here is derived from an EMBL/GenBank/DDBJ whole genome shotgun (WGS) entry which is preliminary data.</text>
</comment>
<dbReference type="InterPro" id="IPR051794">
    <property type="entry name" value="PG_Endopeptidase_C40"/>
</dbReference>
<reference evidence="6 7" key="1">
    <citation type="submission" date="2020-08" db="EMBL/GenBank/DDBJ databases">
        <title>A Genomic Blueprint of the Chicken Gut Microbiome.</title>
        <authorList>
            <person name="Gilroy R."/>
            <person name="Ravi A."/>
            <person name="Getino M."/>
            <person name="Pursley I."/>
            <person name="Horton D.L."/>
            <person name="Alikhan N.-F."/>
            <person name="Baker D."/>
            <person name="Gharbi K."/>
            <person name="Hall N."/>
            <person name="Watson M."/>
            <person name="Adriaenssens E.M."/>
            <person name="Foster-Nyarko E."/>
            <person name="Jarju S."/>
            <person name="Secka A."/>
            <person name="Antonio M."/>
            <person name="Oren A."/>
            <person name="Chaudhuri R."/>
            <person name="La Ragione R.M."/>
            <person name="Hildebrand F."/>
            <person name="Pallen M.J."/>
        </authorList>
    </citation>
    <scope>NUCLEOTIDE SEQUENCE [LARGE SCALE GENOMIC DNA]</scope>
    <source>
        <strain evidence="6 7">Sa3CVN1</strain>
    </source>
</reference>
<dbReference type="InterPro" id="IPR000064">
    <property type="entry name" value="NLP_P60_dom"/>
</dbReference>
<accession>A0ABR8PSY7</accession>
<keyword evidence="7" id="KW-1185">Reference proteome</keyword>
<evidence type="ECO:0000313" key="6">
    <source>
        <dbReference type="EMBL" id="MBD7911291.1"/>
    </source>
</evidence>
<dbReference type="Proteomes" id="UP000627781">
    <property type="component" value="Unassembled WGS sequence"/>
</dbReference>
<keyword evidence="4" id="KW-0788">Thiol protease</keyword>
<dbReference type="PANTHER" id="PTHR47359:SF3">
    <property type="entry name" value="NLP_P60 DOMAIN-CONTAINING PROTEIN-RELATED"/>
    <property type="match status" value="1"/>
</dbReference>
<evidence type="ECO:0000256" key="1">
    <source>
        <dbReference type="ARBA" id="ARBA00007074"/>
    </source>
</evidence>
<gene>
    <name evidence="6" type="ORF">H9661_07985</name>
</gene>
<organism evidence="6 7">
    <name type="scientific">Clostridium cibarium</name>
    <dbReference type="NCBI Taxonomy" id="2762247"/>
    <lineage>
        <taxon>Bacteria</taxon>
        <taxon>Bacillati</taxon>
        <taxon>Bacillota</taxon>
        <taxon>Clostridia</taxon>
        <taxon>Eubacteriales</taxon>
        <taxon>Clostridiaceae</taxon>
        <taxon>Clostridium</taxon>
    </lineage>
</organism>
<keyword evidence="3" id="KW-0378">Hydrolase</keyword>
<name>A0ABR8PSY7_9CLOT</name>
<dbReference type="InterPro" id="IPR038765">
    <property type="entry name" value="Papain-like_cys_pep_sf"/>
</dbReference>
<dbReference type="PANTHER" id="PTHR47359">
    <property type="entry name" value="PEPTIDOGLYCAN DL-ENDOPEPTIDASE CWLO"/>
    <property type="match status" value="1"/>
</dbReference>
<dbReference type="PROSITE" id="PS51935">
    <property type="entry name" value="NLPC_P60"/>
    <property type="match status" value="1"/>
</dbReference>
<evidence type="ECO:0000256" key="2">
    <source>
        <dbReference type="ARBA" id="ARBA00022670"/>
    </source>
</evidence>
<sequence length="325" mass="36659">MLTCNTRTKKLLIFILSVLLILLNIFNTSLSVKASTISGQAIINEAMKHLGKPYNFGSTGPSSFDCSGFTQYVYINVVNIQIGRTTSNQINSGKEISQSDLILGDLVFTDPGHVGIYIGNGQMIHAPRTGDVVKISSVYKFWRAKRIMETAPNIEDTIFNANFYSNKYADLKSAFGNDNIKLRNHFHSYGIKEGRTSSIVFDSNYYLNHNADLINAFGANNFEAAYNHFINTGYKESRDLSPVFNMDFYIKNNPDVANSFGNDYHGIIIHFLTYGINEGRTASENFNFKIYKNNYKDLESAFGNNNLAYYEHYLLYGIKEGRVAK</sequence>
<evidence type="ECO:0000313" key="7">
    <source>
        <dbReference type="Proteomes" id="UP000627781"/>
    </source>
</evidence>
<dbReference type="Pfam" id="PF00877">
    <property type="entry name" value="NLPC_P60"/>
    <property type="match status" value="1"/>
</dbReference>
<evidence type="ECO:0000256" key="3">
    <source>
        <dbReference type="ARBA" id="ARBA00022801"/>
    </source>
</evidence>
<evidence type="ECO:0000256" key="4">
    <source>
        <dbReference type="ARBA" id="ARBA00022807"/>
    </source>
</evidence>